<evidence type="ECO:0000313" key="5">
    <source>
        <dbReference type="Proteomes" id="UP000246278"/>
    </source>
</evidence>
<evidence type="ECO:0000256" key="1">
    <source>
        <dbReference type="ARBA" id="ARBA00008635"/>
    </source>
</evidence>
<dbReference type="AlphaFoldDB" id="A0A317T4Y4"/>
<dbReference type="OrthoDB" id="9811413at2"/>
<sequence length="171" mass="19655">MINTLSLFKDFARYTGWADAMVFSSIRKCPDAGNDESVLVKLRHNHMVQHAFLNVFEQEFFDPEATRSLDMAELEQFAMNLHRRAASYHEALEPDMLDAVIELPWAQQFGEKIGFEVRKTTLAELLVQVFSHTTYHRGQVNARLRELGTTPPVTDFIVWVWANKPAASWQG</sequence>
<comment type="similarity">
    <text evidence="1">Belongs to the DinB family.</text>
</comment>
<dbReference type="Pfam" id="PF05163">
    <property type="entry name" value="DinB"/>
    <property type="match status" value="1"/>
</dbReference>
<dbReference type="EMBL" id="PDNZ01000005">
    <property type="protein sequence ID" value="PWW81819.1"/>
    <property type="molecule type" value="Genomic_DNA"/>
</dbReference>
<protein>
    <submittedName>
        <fullName evidence="4">Damage-inducible protein DinB</fullName>
    </submittedName>
</protein>
<dbReference type="PANTHER" id="PTHR37302">
    <property type="entry name" value="SLR1116 PROTEIN"/>
    <property type="match status" value="1"/>
</dbReference>
<proteinExistence type="inferred from homology"/>
<keyword evidence="5" id="KW-1185">Reference proteome</keyword>
<evidence type="ECO:0000313" key="4">
    <source>
        <dbReference type="EMBL" id="PWW81819.1"/>
    </source>
</evidence>
<accession>A0A317T4Y4</accession>
<feature type="binding site" evidence="3">
    <location>
        <position position="132"/>
    </location>
    <ligand>
        <name>a divalent metal cation</name>
        <dbReference type="ChEBI" id="CHEBI:60240"/>
    </ligand>
</feature>
<feature type="binding site" evidence="3">
    <location>
        <position position="44"/>
    </location>
    <ligand>
        <name>a divalent metal cation</name>
        <dbReference type="ChEBI" id="CHEBI:60240"/>
    </ligand>
</feature>
<feature type="binding site" evidence="3">
    <location>
        <position position="136"/>
    </location>
    <ligand>
        <name>a divalent metal cation</name>
        <dbReference type="ChEBI" id="CHEBI:60240"/>
    </ligand>
</feature>
<dbReference type="Gene3D" id="1.20.120.450">
    <property type="entry name" value="dinb family like domain"/>
    <property type="match status" value="1"/>
</dbReference>
<dbReference type="Proteomes" id="UP000246278">
    <property type="component" value="Unassembled WGS sequence"/>
</dbReference>
<organism evidence="4 5">
    <name type="scientific">Prosthecochloris marina</name>
    <dbReference type="NCBI Taxonomy" id="2017681"/>
    <lineage>
        <taxon>Bacteria</taxon>
        <taxon>Pseudomonadati</taxon>
        <taxon>Chlorobiota</taxon>
        <taxon>Chlorobiia</taxon>
        <taxon>Chlorobiales</taxon>
        <taxon>Chlorobiaceae</taxon>
        <taxon>Prosthecochloris</taxon>
    </lineage>
</organism>
<keyword evidence="2 3" id="KW-0479">Metal-binding</keyword>
<dbReference type="SUPFAM" id="SSF109854">
    <property type="entry name" value="DinB/YfiT-like putative metalloenzymes"/>
    <property type="match status" value="1"/>
</dbReference>
<dbReference type="RefSeq" id="WP_110023465.1">
    <property type="nucleotide sequence ID" value="NZ_PDNZ01000005.1"/>
</dbReference>
<name>A0A317T4Y4_9CHLB</name>
<comment type="caution">
    <text evidence="4">The sequence shown here is derived from an EMBL/GenBank/DDBJ whole genome shotgun (WGS) entry which is preliminary data.</text>
</comment>
<dbReference type="InterPro" id="IPR034660">
    <property type="entry name" value="DinB/YfiT-like"/>
</dbReference>
<dbReference type="PANTHER" id="PTHR37302:SF3">
    <property type="entry name" value="DAMAGE-INDUCIBLE PROTEIN DINB"/>
    <property type="match status" value="1"/>
</dbReference>
<evidence type="ECO:0000256" key="3">
    <source>
        <dbReference type="PIRSR" id="PIRSR607837-1"/>
    </source>
</evidence>
<reference evidence="5" key="1">
    <citation type="submission" date="2017-10" db="EMBL/GenBank/DDBJ databases">
        <authorList>
            <person name="Gaisin V.A."/>
            <person name="Rysina M.S."/>
            <person name="Grouzdev D.S."/>
        </authorList>
    </citation>
    <scope>NUCLEOTIDE SEQUENCE [LARGE SCALE GENOMIC DNA]</scope>
    <source>
        <strain evidence="5">V1</strain>
    </source>
</reference>
<dbReference type="InterPro" id="IPR007837">
    <property type="entry name" value="DinB"/>
</dbReference>
<dbReference type="GO" id="GO:0046872">
    <property type="term" value="F:metal ion binding"/>
    <property type="evidence" value="ECO:0007669"/>
    <property type="project" value="UniProtKB-KW"/>
</dbReference>
<evidence type="ECO:0000256" key="2">
    <source>
        <dbReference type="ARBA" id="ARBA00022723"/>
    </source>
</evidence>
<gene>
    <name evidence="4" type="ORF">CR164_08340</name>
</gene>